<protein>
    <submittedName>
        <fullName evidence="8">Efflux pump periplasmic linker BepF</fullName>
    </submittedName>
</protein>
<feature type="region of interest" description="Disordered" evidence="4">
    <location>
        <begin position="419"/>
        <end position="444"/>
    </location>
</feature>
<comment type="similarity">
    <text evidence="2">Belongs to the membrane fusion protein (MFP) (TC 8.A.1) family.</text>
</comment>
<keyword evidence="3" id="KW-0175">Coiled coil</keyword>
<reference evidence="8 9" key="1">
    <citation type="submission" date="2019-02" db="EMBL/GenBank/DDBJ databases">
        <title>Deep-cultivation of Planctomycetes and their phenomic and genomic characterization uncovers novel biology.</title>
        <authorList>
            <person name="Wiegand S."/>
            <person name="Jogler M."/>
            <person name="Boedeker C."/>
            <person name="Pinto D."/>
            <person name="Vollmers J."/>
            <person name="Rivas-Marin E."/>
            <person name="Kohn T."/>
            <person name="Peeters S.H."/>
            <person name="Heuer A."/>
            <person name="Rast P."/>
            <person name="Oberbeckmann S."/>
            <person name="Bunk B."/>
            <person name="Jeske O."/>
            <person name="Meyerdierks A."/>
            <person name="Storesund J.E."/>
            <person name="Kallscheuer N."/>
            <person name="Luecker S."/>
            <person name="Lage O.M."/>
            <person name="Pohl T."/>
            <person name="Merkel B.J."/>
            <person name="Hornburger P."/>
            <person name="Mueller R.-W."/>
            <person name="Bruemmer F."/>
            <person name="Labrenz M."/>
            <person name="Spormann A.M."/>
            <person name="Op Den Camp H."/>
            <person name="Overmann J."/>
            <person name="Amann R."/>
            <person name="Jetten M.S.M."/>
            <person name="Mascher T."/>
            <person name="Medema M.H."/>
            <person name="Devos D.P."/>
            <person name="Kaster A.-K."/>
            <person name="Ovreas L."/>
            <person name="Rohde M."/>
            <person name="Galperin M.Y."/>
            <person name="Jogler C."/>
        </authorList>
    </citation>
    <scope>NUCLEOTIDE SEQUENCE [LARGE SCALE GENOMIC DNA]</scope>
    <source>
        <strain evidence="8 9">Q31b</strain>
    </source>
</reference>
<sequence>MGILKSKTATRLLILYGLLSVVGCTSSENEYDPPPPPEVTVSQPVQQSITPFLEQNGVIEAVDEADVRARVRGFVEAIAFEPGQEVAVGDVLYQIESTQYQASVNSASAEVAAAEAAISVANALVRTAEAEVKKTVQDLDRAKSLLSQNAGSEAELDTAVAENESALAALESAKANVQAANAAKGQSIAKLAQAQLDLDYTTVKSPISGRISTTDIKQGNLVDNGQKLSAVVNRSHVFANFSVSDRDMLRFMSKRRAELKLGEKVAESNWSTAKVFLKRETDEGFPFEGVLEYIDQEGVDASTGTLRLRAQFDNPDDLLLPGLFVLVRVPTGKSVEAMLIPEYAVLRDQRGQYVLIVNAERKVERVMVTVAKTISGWAVIEKGLTLDSRVVIDGLQRARPGLEVNPIDKKLELDEQTLMRGFSPSDPTPEVATGSSATSPSEVE</sequence>
<evidence type="ECO:0000259" key="6">
    <source>
        <dbReference type="Pfam" id="PF25944"/>
    </source>
</evidence>
<dbReference type="InterPro" id="IPR058627">
    <property type="entry name" value="MdtA-like_C"/>
</dbReference>
<dbReference type="GO" id="GO:0005886">
    <property type="term" value="C:plasma membrane"/>
    <property type="evidence" value="ECO:0007669"/>
    <property type="project" value="TreeGrafter"/>
</dbReference>
<evidence type="ECO:0000313" key="9">
    <source>
        <dbReference type="Proteomes" id="UP000315471"/>
    </source>
</evidence>
<organism evidence="8 9">
    <name type="scientific">Novipirellula aureliae</name>
    <dbReference type="NCBI Taxonomy" id="2527966"/>
    <lineage>
        <taxon>Bacteria</taxon>
        <taxon>Pseudomonadati</taxon>
        <taxon>Planctomycetota</taxon>
        <taxon>Planctomycetia</taxon>
        <taxon>Pirellulales</taxon>
        <taxon>Pirellulaceae</taxon>
        <taxon>Novipirellula</taxon>
    </lineage>
</organism>
<dbReference type="Pfam" id="PF25917">
    <property type="entry name" value="BSH_RND"/>
    <property type="match status" value="1"/>
</dbReference>
<dbReference type="Gene3D" id="2.40.50.100">
    <property type="match status" value="1"/>
</dbReference>
<dbReference type="GO" id="GO:0022857">
    <property type="term" value="F:transmembrane transporter activity"/>
    <property type="evidence" value="ECO:0007669"/>
    <property type="project" value="InterPro"/>
</dbReference>
<feature type="domain" description="Multidrug resistance protein MdtA-like beta-barrel" evidence="6">
    <location>
        <begin position="263"/>
        <end position="331"/>
    </location>
</feature>
<dbReference type="EMBL" id="SJPY01000001">
    <property type="protein sequence ID" value="TWU45804.1"/>
    <property type="molecule type" value="Genomic_DNA"/>
</dbReference>
<dbReference type="SUPFAM" id="SSF111369">
    <property type="entry name" value="HlyD-like secretion proteins"/>
    <property type="match status" value="1"/>
</dbReference>
<proteinExistence type="inferred from homology"/>
<evidence type="ECO:0000256" key="4">
    <source>
        <dbReference type="SAM" id="MobiDB-lite"/>
    </source>
</evidence>
<dbReference type="InterPro" id="IPR006143">
    <property type="entry name" value="RND_pump_MFP"/>
</dbReference>
<evidence type="ECO:0000259" key="5">
    <source>
        <dbReference type="Pfam" id="PF25917"/>
    </source>
</evidence>
<evidence type="ECO:0000256" key="3">
    <source>
        <dbReference type="SAM" id="Coils"/>
    </source>
</evidence>
<dbReference type="Proteomes" id="UP000315471">
    <property type="component" value="Unassembled WGS sequence"/>
</dbReference>
<dbReference type="OrthoDB" id="9816569at2"/>
<feature type="domain" description="Multidrug resistance protein MdtA-like barrel-sandwich hybrid" evidence="5">
    <location>
        <begin position="64"/>
        <end position="232"/>
    </location>
</feature>
<dbReference type="PANTHER" id="PTHR30158">
    <property type="entry name" value="ACRA/E-RELATED COMPONENT OF DRUG EFFLUX TRANSPORTER"/>
    <property type="match status" value="1"/>
</dbReference>
<dbReference type="Pfam" id="PF25944">
    <property type="entry name" value="Beta-barrel_RND"/>
    <property type="match status" value="1"/>
</dbReference>
<feature type="coiled-coil region" evidence="3">
    <location>
        <begin position="111"/>
        <end position="183"/>
    </location>
</feature>
<dbReference type="GO" id="GO:0046677">
    <property type="term" value="P:response to antibiotic"/>
    <property type="evidence" value="ECO:0007669"/>
    <property type="project" value="TreeGrafter"/>
</dbReference>
<gene>
    <name evidence="8" type="primary">bepF_1</name>
    <name evidence="8" type="ORF">Q31b_09800</name>
</gene>
<dbReference type="GO" id="GO:0030313">
    <property type="term" value="C:cell envelope"/>
    <property type="evidence" value="ECO:0007669"/>
    <property type="project" value="UniProtKB-SubCell"/>
</dbReference>
<evidence type="ECO:0000256" key="1">
    <source>
        <dbReference type="ARBA" id="ARBA00004196"/>
    </source>
</evidence>
<evidence type="ECO:0000313" key="8">
    <source>
        <dbReference type="EMBL" id="TWU45804.1"/>
    </source>
</evidence>
<dbReference type="Gene3D" id="2.40.30.170">
    <property type="match status" value="1"/>
</dbReference>
<dbReference type="InterPro" id="IPR058626">
    <property type="entry name" value="MdtA-like_b-barrel"/>
</dbReference>
<dbReference type="Gene3D" id="2.40.420.20">
    <property type="match status" value="1"/>
</dbReference>
<dbReference type="InterPro" id="IPR058625">
    <property type="entry name" value="MdtA-like_BSH"/>
</dbReference>
<feature type="domain" description="Multidrug resistance protein MdtA-like C-terminal permuted SH3" evidence="7">
    <location>
        <begin position="337"/>
        <end position="397"/>
    </location>
</feature>
<name>A0A5C6EBH4_9BACT</name>
<dbReference type="Gene3D" id="1.10.287.470">
    <property type="entry name" value="Helix hairpin bin"/>
    <property type="match status" value="1"/>
</dbReference>
<dbReference type="AlphaFoldDB" id="A0A5C6EBH4"/>
<evidence type="ECO:0000256" key="2">
    <source>
        <dbReference type="ARBA" id="ARBA00009477"/>
    </source>
</evidence>
<evidence type="ECO:0000259" key="7">
    <source>
        <dbReference type="Pfam" id="PF25967"/>
    </source>
</evidence>
<comment type="subcellular location">
    <subcellularLocation>
        <location evidence="1">Cell envelope</location>
    </subcellularLocation>
</comment>
<accession>A0A5C6EBH4</accession>
<dbReference type="Pfam" id="PF25967">
    <property type="entry name" value="RND-MFP_C"/>
    <property type="match status" value="1"/>
</dbReference>
<keyword evidence="9" id="KW-1185">Reference proteome</keyword>
<dbReference type="PROSITE" id="PS51257">
    <property type="entry name" value="PROKAR_LIPOPROTEIN"/>
    <property type="match status" value="1"/>
</dbReference>
<dbReference type="NCBIfam" id="TIGR01730">
    <property type="entry name" value="RND_mfp"/>
    <property type="match status" value="1"/>
</dbReference>
<comment type="caution">
    <text evidence="8">The sequence shown here is derived from an EMBL/GenBank/DDBJ whole genome shotgun (WGS) entry which is preliminary data.</text>
</comment>
<dbReference type="PANTHER" id="PTHR30158:SF10">
    <property type="entry name" value="CATION EFFLUX PUMP"/>
    <property type="match status" value="1"/>
</dbReference>
<feature type="compositionally biased region" description="Polar residues" evidence="4">
    <location>
        <begin position="433"/>
        <end position="444"/>
    </location>
</feature>